<evidence type="ECO:0000313" key="1">
    <source>
        <dbReference type="EMBL" id="MCI23905.1"/>
    </source>
</evidence>
<reference evidence="1 2" key="1">
    <citation type="journal article" date="2018" name="Front. Plant Sci.">
        <title>Red Clover (Trifolium pratense) and Zigzag Clover (T. medium) - A Picture of Genomic Similarities and Differences.</title>
        <authorList>
            <person name="Dluhosova J."/>
            <person name="Istvanek J."/>
            <person name="Nedelnik J."/>
            <person name="Repkova J."/>
        </authorList>
    </citation>
    <scope>NUCLEOTIDE SEQUENCE [LARGE SCALE GENOMIC DNA]</scope>
    <source>
        <strain evidence="2">cv. 10/8</strain>
        <tissue evidence="1">Leaf</tissue>
    </source>
</reference>
<dbReference type="EMBL" id="LXQA010138502">
    <property type="protein sequence ID" value="MCI23905.1"/>
    <property type="molecule type" value="Genomic_DNA"/>
</dbReference>
<protein>
    <submittedName>
        <fullName evidence="1">Uncharacterized protein</fullName>
    </submittedName>
</protein>
<sequence>VPDTDTFGSFYAFHMSRLLHLSLSAHPMNIYSPCLQKLFACLLSKALKGNFLINHMVVVEVVSFTGFKSLKGYNQKILRSSYTNYLKMR</sequence>
<dbReference type="AlphaFoldDB" id="A0A392QKS8"/>
<comment type="caution">
    <text evidence="1">The sequence shown here is derived from an EMBL/GenBank/DDBJ whole genome shotgun (WGS) entry which is preliminary data.</text>
</comment>
<name>A0A392QKS8_9FABA</name>
<keyword evidence="2" id="KW-1185">Reference proteome</keyword>
<organism evidence="1 2">
    <name type="scientific">Trifolium medium</name>
    <dbReference type="NCBI Taxonomy" id="97028"/>
    <lineage>
        <taxon>Eukaryota</taxon>
        <taxon>Viridiplantae</taxon>
        <taxon>Streptophyta</taxon>
        <taxon>Embryophyta</taxon>
        <taxon>Tracheophyta</taxon>
        <taxon>Spermatophyta</taxon>
        <taxon>Magnoliopsida</taxon>
        <taxon>eudicotyledons</taxon>
        <taxon>Gunneridae</taxon>
        <taxon>Pentapetalae</taxon>
        <taxon>rosids</taxon>
        <taxon>fabids</taxon>
        <taxon>Fabales</taxon>
        <taxon>Fabaceae</taxon>
        <taxon>Papilionoideae</taxon>
        <taxon>50 kb inversion clade</taxon>
        <taxon>NPAAA clade</taxon>
        <taxon>Hologalegina</taxon>
        <taxon>IRL clade</taxon>
        <taxon>Trifolieae</taxon>
        <taxon>Trifolium</taxon>
    </lineage>
</organism>
<proteinExistence type="predicted"/>
<feature type="non-terminal residue" evidence="1">
    <location>
        <position position="1"/>
    </location>
</feature>
<accession>A0A392QKS8</accession>
<evidence type="ECO:0000313" key="2">
    <source>
        <dbReference type="Proteomes" id="UP000265520"/>
    </source>
</evidence>
<dbReference type="Proteomes" id="UP000265520">
    <property type="component" value="Unassembled WGS sequence"/>
</dbReference>